<evidence type="ECO:0000313" key="7">
    <source>
        <dbReference type="Proteomes" id="UP001244341"/>
    </source>
</evidence>
<comment type="subcellular location">
    <subcellularLocation>
        <location evidence="1">Nucleus</location>
    </subcellularLocation>
</comment>
<keyword evidence="2" id="KW-0805">Transcription regulation</keyword>
<reference evidence="6 7" key="1">
    <citation type="submission" date="2023-05" db="EMBL/GenBank/DDBJ databases">
        <title>A 100% complete, gapless, phased diploid assembly of the Scenedesmus obliquus UTEX 3031 genome.</title>
        <authorList>
            <person name="Biondi T.C."/>
            <person name="Hanschen E.R."/>
            <person name="Kwon T."/>
            <person name="Eng W."/>
            <person name="Kruse C.P.S."/>
            <person name="Koehler S.I."/>
            <person name="Kunde Y."/>
            <person name="Gleasner C.D."/>
            <person name="You Mak K.T."/>
            <person name="Polle J."/>
            <person name="Hovde B.T."/>
            <person name="Starkenburg S.R."/>
        </authorList>
    </citation>
    <scope>NUCLEOTIDE SEQUENCE [LARGE SCALE GENOMIC DNA]</scope>
    <source>
        <strain evidence="6 7">DOE0152z</strain>
    </source>
</reference>
<keyword evidence="7" id="KW-1185">Reference proteome</keyword>
<sequence length="590" mass="63325">MANAAPAELPSIEAVSDWDGSWYDVDLVRSAVVRQREHYGVKIVYQESEEEDFDVMWPHEFARRLRNSCQPVQDSECRKLQPGTRVVVLVKWPGRDEQKYYDAEIVSADFTEHGQDEGDCSCTFKVKYVYGHEPRANQEGEFLAPVNSRVKIDDMCFPGGPALAHPVVLQWLRQISELSAAHPPQHPPQQQQQQQQQGEVAAAAAGQGQEPPQQAQQQEEGVAAGAAAYGQQQQQQSKAGLFTISSNNDEGSQQQQQQQHADGSTAAAAGNDELAGEMPDDLTDAQRRYFIENRQGKPTAWLKGEEHGFPKGWYIIERTRVAGASQGTKDRYYLPPDGRIVRSRGEAMARIGELERFGLLVDAAAEAWEHETQLPGGASDLQGAALLQHAGKVQSAVMMALNEHNTVAHAASLPLRLSDITKMAALHSDGTLRLLPAATSSLYATAAAHAASHVQEGRLTAEQATHLLASLAVLLEVPGNEDDARAVLAGVPGAGGTLAVATAGSSPGSMGGLLPPPAPGSLAAIMAGVRGGAAPHKPGSVLRHQQLALLSAEQRAQQMQDSVVARVKGWLGCSPSQLNGYLEQLVAHEG</sequence>
<feature type="region of interest" description="Disordered" evidence="4">
    <location>
        <begin position="181"/>
        <end position="230"/>
    </location>
</feature>
<keyword evidence="3" id="KW-0804">Transcription</keyword>
<dbReference type="PANTHER" id="PTHR36384">
    <property type="entry name" value="SAWADEE PROTEIN"/>
    <property type="match status" value="1"/>
</dbReference>
<organism evidence="6 7">
    <name type="scientific">Tetradesmus obliquus</name>
    <name type="common">Green alga</name>
    <name type="synonym">Acutodesmus obliquus</name>
    <dbReference type="NCBI Taxonomy" id="3088"/>
    <lineage>
        <taxon>Eukaryota</taxon>
        <taxon>Viridiplantae</taxon>
        <taxon>Chlorophyta</taxon>
        <taxon>core chlorophytes</taxon>
        <taxon>Chlorophyceae</taxon>
        <taxon>CS clade</taxon>
        <taxon>Sphaeropleales</taxon>
        <taxon>Scenedesmaceae</taxon>
        <taxon>Tetradesmus</taxon>
    </lineage>
</organism>
<dbReference type="InterPro" id="IPR001739">
    <property type="entry name" value="Methyl_CpG_DNA-bd"/>
</dbReference>
<dbReference type="PANTHER" id="PTHR36384:SF1">
    <property type="entry name" value="SAWADEE PROTEIN"/>
    <property type="match status" value="1"/>
</dbReference>
<dbReference type="Proteomes" id="UP001244341">
    <property type="component" value="Chromosome 10b"/>
</dbReference>
<dbReference type="PROSITE" id="PS50982">
    <property type="entry name" value="MBD"/>
    <property type="match status" value="1"/>
</dbReference>
<evidence type="ECO:0000256" key="3">
    <source>
        <dbReference type="ARBA" id="ARBA00023163"/>
    </source>
</evidence>
<evidence type="ECO:0000259" key="5">
    <source>
        <dbReference type="PROSITE" id="PS50982"/>
    </source>
</evidence>
<dbReference type="Gene3D" id="3.30.890.10">
    <property type="entry name" value="Methyl-cpg-binding Protein 2, Chain A"/>
    <property type="match status" value="1"/>
</dbReference>
<dbReference type="Gene3D" id="2.30.30.140">
    <property type="match status" value="1"/>
</dbReference>
<proteinExistence type="predicted"/>
<evidence type="ECO:0000256" key="1">
    <source>
        <dbReference type="ARBA" id="ARBA00004123"/>
    </source>
</evidence>
<evidence type="ECO:0000313" key="6">
    <source>
        <dbReference type="EMBL" id="WIA19049.1"/>
    </source>
</evidence>
<accession>A0ABY8UCF4</accession>
<feature type="region of interest" description="Disordered" evidence="4">
    <location>
        <begin position="244"/>
        <end position="266"/>
    </location>
</feature>
<dbReference type="EMBL" id="CP126217">
    <property type="protein sequence ID" value="WIA19049.1"/>
    <property type="molecule type" value="Genomic_DNA"/>
</dbReference>
<evidence type="ECO:0000256" key="2">
    <source>
        <dbReference type="ARBA" id="ARBA00023015"/>
    </source>
</evidence>
<gene>
    <name evidence="6" type="ORF">OEZ85_003705</name>
</gene>
<dbReference type="Pfam" id="PF16719">
    <property type="entry name" value="SAWADEE"/>
    <property type="match status" value="1"/>
</dbReference>
<dbReference type="InterPro" id="IPR032001">
    <property type="entry name" value="SAWADEE_dom"/>
</dbReference>
<protein>
    <recommendedName>
        <fullName evidence="5">MBD domain-containing protein</fullName>
    </recommendedName>
</protein>
<evidence type="ECO:0000256" key="4">
    <source>
        <dbReference type="SAM" id="MobiDB-lite"/>
    </source>
</evidence>
<name>A0ABY8UCF4_TETOB</name>
<feature type="domain" description="MBD" evidence="5">
    <location>
        <begin position="299"/>
        <end position="375"/>
    </location>
</feature>
<dbReference type="SUPFAM" id="SSF54171">
    <property type="entry name" value="DNA-binding domain"/>
    <property type="match status" value="1"/>
</dbReference>
<dbReference type="InterPro" id="IPR016177">
    <property type="entry name" value="DNA-bd_dom_sf"/>
</dbReference>